<accession>A0A0M8ZZD3</accession>
<feature type="compositionally biased region" description="Polar residues" evidence="1">
    <location>
        <begin position="63"/>
        <end position="79"/>
    </location>
</feature>
<dbReference type="AlphaFoldDB" id="A0A0M8ZZD3"/>
<name>A0A0M8ZZD3_9HYME</name>
<proteinExistence type="predicted"/>
<dbReference type="Proteomes" id="UP000053105">
    <property type="component" value="Unassembled WGS sequence"/>
</dbReference>
<protein>
    <submittedName>
        <fullName evidence="2">Uncharacterized protein</fullName>
    </submittedName>
</protein>
<sequence>MKDNPNVLIYEFKIDTHTIALMYATYRTSNIFVNTQVCASRYQKLVIVKRILKVKSESPHVTQRSAISQSSAFDTNEGQQRAPIKQSEVKSASIPLHRSFVLSSSVKDGDIQRHPLPIIKCQSTPESANKSIELNRVESNKIDRKIPSVKGVELGFAMDSSDEGCLSTKCMFHVFYDHYVRIIDAVFYDLIHCQSHLKPLERDIRGDNCIVPVSQKTVRRTLFGIILPGNSAKLMENHLTNYKSNDPNFETTKRVQSAYYLVLPSYSEYLLSTMFIQVLTANNDTSSVQFTYVGNVLNSSVQNNQNIVAITQRILGYTCDYIYCWMQEGPQ</sequence>
<keyword evidence="3" id="KW-1185">Reference proteome</keyword>
<gene>
    <name evidence="2" type="ORF">WN51_01278</name>
</gene>
<evidence type="ECO:0000256" key="1">
    <source>
        <dbReference type="SAM" id="MobiDB-lite"/>
    </source>
</evidence>
<evidence type="ECO:0000313" key="3">
    <source>
        <dbReference type="Proteomes" id="UP000053105"/>
    </source>
</evidence>
<reference evidence="2 3" key="1">
    <citation type="submission" date="2015-07" db="EMBL/GenBank/DDBJ databases">
        <title>The genome of Melipona quadrifasciata.</title>
        <authorList>
            <person name="Pan H."/>
            <person name="Kapheim K."/>
        </authorList>
    </citation>
    <scope>NUCLEOTIDE SEQUENCE [LARGE SCALE GENOMIC DNA]</scope>
    <source>
        <strain evidence="2">0111107301</strain>
        <tissue evidence="2">Whole body</tissue>
    </source>
</reference>
<dbReference type="EMBL" id="KQ435813">
    <property type="protein sequence ID" value="KOX72713.1"/>
    <property type="molecule type" value="Genomic_DNA"/>
</dbReference>
<organism evidence="2 3">
    <name type="scientific">Melipona quadrifasciata</name>
    <dbReference type="NCBI Taxonomy" id="166423"/>
    <lineage>
        <taxon>Eukaryota</taxon>
        <taxon>Metazoa</taxon>
        <taxon>Ecdysozoa</taxon>
        <taxon>Arthropoda</taxon>
        <taxon>Hexapoda</taxon>
        <taxon>Insecta</taxon>
        <taxon>Pterygota</taxon>
        <taxon>Neoptera</taxon>
        <taxon>Endopterygota</taxon>
        <taxon>Hymenoptera</taxon>
        <taxon>Apocrita</taxon>
        <taxon>Aculeata</taxon>
        <taxon>Apoidea</taxon>
        <taxon>Anthophila</taxon>
        <taxon>Apidae</taxon>
        <taxon>Melipona</taxon>
    </lineage>
</organism>
<feature type="region of interest" description="Disordered" evidence="1">
    <location>
        <begin position="63"/>
        <end position="90"/>
    </location>
</feature>
<evidence type="ECO:0000313" key="2">
    <source>
        <dbReference type="EMBL" id="KOX72713.1"/>
    </source>
</evidence>